<evidence type="ECO:0000313" key="3">
    <source>
        <dbReference type="Proteomes" id="UP001465331"/>
    </source>
</evidence>
<dbReference type="InterPro" id="IPR013403">
    <property type="entry name" value="CRISPR-assoc_prot_Csb1/Cas7u"/>
</dbReference>
<accession>A0ABV2A7Q4</accession>
<dbReference type="NCBIfam" id="TIGR02570">
    <property type="entry name" value="cas7_GSU0053"/>
    <property type="match status" value="1"/>
</dbReference>
<gene>
    <name evidence="2" type="primary">cas7u</name>
    <name evidence="2" type="ORF">ABSH63_02365</name>
</gene>
<evidence type="ECO:0000256" key="1">
    <source>
        <dbReference type="SAM" id="MobiDB-lite"/>
    </source>
</evidence>
<reference evidence="2 3" key="1">
    <citation type="submission" date="2024-06" db="EMBL/GenBank/DDBJ databases">
        <authorList>
            <person name="Li Z."/>
            <person name="Jiang Y."/>
        </authorList>
    </citation>
    <scope>NUCLEOTIDE SEQUENCE [LARGE SCALE GENOMIC DNA]</scope>
    <source>
        <strain evidence="2 3">HSW-8</strain>
    </source>
</reference>
<dbReference type="EMBL" id="JBEPIJ010000002">
    <property type="protein sequence ID" value="MES0872861.1"/>
    <property type="molecule type" value="Genomic_DNA"/>
</dbReference>
<organism evidence="2 3">
    <name type="scientific">Sinimarinibacterium thermocellulolyticum</name>
    <dbReference type="NCBI Taxonomy" id="3170016"/>
    <lineage>
        <taxon>Bacteria</taxon>
        <taxon>Pseudomonadati</taxon>
        <taxon>Pseudomonadota</taxon>
        <taxon>Gammaproteobacteria</taxon>
        <taxon>Nevskiales</taxon>
        <taxon>Nevskiaceae</taxon>
        <taxon>Sinimarinibacterium</taxon>
    </lineage>
</organism>
<dbReference type="Pfam" id="PF09617">
    <property type="entry name" value="Cas_GSU0053"/>
    <property type="match status" value="1"/>
</dbReference>
<protein>
    <submittedName>
        <fullName evidence="2">Type I-U CRISPR-associated RAMP protein Csb1/Cas7u</fullName>
    </submittedName>
</protein>
<dbReference type="RefSeq" id="WP_352887100.1">
    <property type="nucleotide sequence ID" value="NZ_JBEPIJ010000002.1"/>
</dbReference>
<evidence type="ECO:0000313" key="2">
    <source>
        <dbReference type="EMBL" id="MES0872861.1"/>
    </source>
</evidence>
<feature type="region of interest" description="Disordered" evidence="1">
    <location>
        <begin position="307"/>
        <end position="343"/>
    </location>
</feature>
<comment type="caution">
    <text evidence="2">The sequence shown here is derived from an EMBL/GenBank/DDBJ whole genome shotgun (WGS) entry which is preliminary data.</text>
</comment>
<dbReference type="Proteomes" id="UP001465331">
    <property type="component" value="Unassembled WGS sequence"/>
</dbReference>
<name>A0ABV2A7Q4_9GAMM</name>
<proteinExistence type="predicted"/>
<keyword evidence="3" id="KW-1185">Reference proteome</keyword>
<sequence>MSLDFSALKSVPRLLIEARLKPLQGTRFQPTGFPNLGAATYDGPDGTRMLLVESAQSMANRLETVCWDKVADDWVTPLQGLPVIKVLDKGGQPLTNTVLEAHRTNSPYILEGKDGSVLNLLKRELAGMEEGPVDIRKLASVLLGLDTNALLHGVFLAKSDLAGGRLRLPRALSAFIEAEDVREAQSGGVKNDHVNPSGDTARGFGNVPFSRSEFSAPRITAYFNLDLAQIRGYRLGDAVTELLIVLALFKIRAFLDEGLRLRTACDLECESLTVTRPPEFAVPNRGTLESALPGLIARVAKEKDWPEDPKARITTVTWDGSGKAKGKGSSAAKSDTQDNDDKG</sequence>